<evidence type="ECO:0000313" key="2">
    <source>
        <dbReference type="Proteomes" id="UP000053263"/>
    </source>
</evidence>
<protein>
    <recommendedName>
        <fullName evidence="3">F-box domain-containing protein</fullName>
    </recommendedName>
</protein>
<dbReference type="EMBL" id="KN832570">
    <property type="protein sequence ID" value="KII84550.1"/>
    <property type="molecule type" value="Genomic_DNA"/>
</dbReference>
<organism evidence="1 2">
    <name type="scientific">Plicaturopsis crispa FD-325 SS-3</name>
    <dbReference type="NCBI Taxonomy" id="944288"/>
    <lineage>
        <taxon>Eukaryota</taxon>
        <taxon>Fungi</taxon>
        <taxon>Dikarya</taxon>
        <taxon>Basidiomycota</taxon>
        <taxon>Agaricomycotina</taxon>
        <taxon>Agaricomycetes</taxon>
        <taxon>Agaricomycetidae</taxon>
        <taxon>Amylocorticiales</taxon>
        <taxon>Amylocorticiaceae</taxon>
        <taxon>Plicatura</taxon>
        <taxon>Plicaturopsis crispa</taxon>
    </lineage>
</organism>
<dbReference type="Proteomes" id="UP000053263">
    <property type="component" value="Unassembled WGS sequence"/>
</dbReference>
<reference evidence="1 2" key="1">
    <citation type="submission" date="2014-06" db="EMBL/GenBank/DDBJ databases">
        <title>Evolutionary Origins and Diversification of the Mycorrhizal Mutualists.</title>
        <authorList>
            <consortium name="DOE Joint Genome Institute"/>
            <consortium name="Mycorrhizal Genomics Consortium"/>
            <person name="Kohler A."/>
            <person name="Kuo A."/>
            <person name="Nagy L.G."/>
            <person name="Floudas D."/>
            <person name="Copeland A."/>
            <person name="Barry K.W."/>
            <person name="Cichocki N."/>
            <person name="Veneault-Fourrey C."/>
            <person name="LaButti K."/>
            <person name="Lindquist E.A."/>
            <person name="Lipzen A."/>
            <person name="Lundell T."/>
            <person name="Morin E."/>
            <person name="Murat C."/>
            <person name="Riley R."/>
            <person name="Ohm R."/>
            <person name="Sun H."/>
            <person name="Tunlid A."/>
            <person name="Henrissat B."/>
            <person name="Grigoriev I.V."/>
            <person name="Hibbett D.S."/>
            <person name="Martin F."/>
        </authorList>
    </citation>
    <scope>NUCLEOTIDE SEQUENCE [LARGE SCALE GENOMIC DNA]</scope>
    <source>
        <strain evidence="1 2">FD-325 SS-3</strain>
    </source>
</reference>
<proteinExistence type="predicted"/>
<dbReference type="OrthoDB" id="3035629at2759"/>
<keyword evidence="2" id="KW-1185">Reference proteome</keyword>
<dbReference type="AlphaFoldDB" id="A0A0C9SXR5"/>
<gene>
    <name evidence="1" type="ORF">PLICRDRAFT_57535</name>
</gene>
<dbReference type="SUPFAM" id="SSF52047">
    <property type="entry name" value="RNI-like"/>
    <property type="match status" value="1"/>
</dbReference>
<evidence type="ECO:0008006" key="3">
    <source>
        <dbReference type="Google" id="ProtNLM"/>
    </source>
</evidence>
<evidence type="ECO:0000313" key="1">
    <source>
        <dbReference type="EMBL" id="KII84550.1"/>
    </source>
</evidence>
<accession>A0A0C9SXR5</accession>
<sequence>MPLKTTALNRSRLPFELERMVVEIAARSHYPSMLHLLLVAHRITQWVEPIFYGMITLRGFHSASVFQRLLDDRPHIRRYVKTLCLTRMREKGSHPLIVSIIDRCPCLENFAFWSYYVNHSIVKHIMDRPLRRLSLEGYQLTVSPQVLFRERAFQCVTHLDILKIPVTIAGLVQSTWDFSLLPHLTHLRLGFSQDWLCLDEQLGEHLALPILAASPAMTVLLIEHELEHVREKWVSLVKKAAMPFDPRLVFLIDRSDATQDWKAALRGNEDTWMHGEEHVHLQRTEDAYIILELEE</sequence>
<dbReference type="HOGENOM" id="CLU_051720_0_1_1"/>
<name>A0A0C9SXR5_PLICR</name>